<dbReference type="PANTHER" id="PTHR22603:SF100">
    <property type="entry name" value="OS01G0717000 PROTEIN"/>
    <property type="match status" value="1"/>
</dbReference>
<dbReference type="Gene3D" id="3.30.200.20">
    <property type="entry name" value="Phosphorylase Kinase, domain 1"/>
    <property type="match status" value="1"/>
</dbReference>
<dbReference type="GO" id="GO:0005737">
    <property type="term" value="C:cytoplasm"/>
    <property type="evidence" value="ECO:0007669"/>
    <property type="project" value="TreeGrafter"/>
</dbReference>
<gene>
    <name evidence="2" type="ORF">CB5_LOCUS4929</name>
</gene>
<dbReference type="AlphaFoldDB" id="A0A6V7NT94"/>
<dbReference type="GO" id="GO:0004103">
    <property type="term" value="F:choline kinase activity"/>
    <property type="evidence" value="ECO:0007669"/>
    <property type="project" value="TreeGrafter"/>
</dbReference>
<feature type="region of interest" description="Disordered" evidence="1">
    <location>
        <begin position="45"/>
        <end position="146"/>
    </location>
</feature>
<proteinExistence type="predicted"/>
<dbReference type="EMBL" id="LR862141">
    <property type="protein sequence ID" value="CAD1821718.1"/>
    <property type="molecule type" value="Genomic_DNA"/>
</dbReference>
<evidence type="ECO:0000313" key="2">
    <source>
        <dbReference type="EMBL" id="CAD1821718.1"/>
    </source>
</evidence>
<dbReference type="GO" id="GO:0004305">
    <property type="term" value="F:ethanolamine kinase activity"/>
    <property type="evidence" value="ECO:0007669"/>
    <property type="project" value="TreeGrafter"/>
</dbReference>
<dbReference type="Pfam" id="PF01633">
    <property type="entry name" value="Choline_kinase"/>
    <property type="match status" value="1"/>
</dbReference>
<sequence length="287" mass="31579">MRISIKTKGRKKGIDLTELDSSKKEGIEFLLSSFLRRSLSSALLSPPLSSLPSLSSPCRTQQRLHPPRELRPPSTKSSEARTPSAPPAGTHGAVVRRRRLGGGGGEGGAVGARGDADEGGDDERGLPGAVAEEEAGAAKEEAEEEEEVRKKKVLLRIYGDRMDLFFDRADEVCTFECISLHGQGPCLLARFLNGHIEERWRWRRRRGAILLPVAGDLGVVGEGAHEPTRRVLVRVHEPAHDPYQYPTHYGRPSDALLDPCANPQSKTQLETVTLTLMWMRRGEGPER</sequence>
<dbReference type="PANTHER" id="PTHR22603">
    <property type="entry name" value="CHOLINE/ETHANOALAMINE KINASE"/>
    <property type="match status" value="1"/>
</dbReference>
<evidence type="ECO:0000256" key="1">
    <source>
        <dbReference type="SAM" id="MobiDB-lite"/>
    </source>
</evidence>
<organism evidence="2">
    <name type="scientific">Ananas comosus var. bracteatus</name>
    <name type="common">red pineapple</name>
    <dbReference type="NCBI Taxonomy" id="296719"/>
    <lineage>
        <taxon>Eukaryota</taxon>
        <taxon>Viridiplantae</taxon>
        <taxon>Streptophyta</taxon>
        <taxon>Embryophyta</taxon>
        <taxon>Tracheophyta</taxon>
        <taxon>Spermatophyta</taxon>
        <taxon>Magnoliopsida</taxon>
        <taxon>Liliopsida</taxon>
        <taxon>Poales</taxon>
        <taxon>Bromeliaceae</taxon>
        <taxon>Bromelioideae</taxon>
        <taxon>Ananas</taxon>
    </lineage>
</organism>
<accession>A0A6V7NT94</accession>
<name>A0A6V7NT94_ANACO</name>
<feature type="compositionally biased region" description="Gly residues" evidence="1">
    <location>
        <begin position="101"/>
        <end position="111"/>
    </location>
</feature>
<protein>
    <submittedName>
        <fullName evidence="2">Uncharacterized protein</fullName>
    </submittedName>
</protein>
<feature type="compositionally biased region" description="Acidic residues" evidence="1">
    <location>
        <begin position="131"/>
        <end position="146"/>
    </location>
</feature>
<reference evidence="2" key="1">
    <citation type="submission" date="2020-07" db="EMBL/GenBank/DDBJ databases">
        <authorList>
            <person name="Lin J."/>
        </authorList>
    </citation>
    <scope>NUCLEOTIDE SEQUENCE</scope>
</reference>
<dbReference type="GO" id="GO:0006646">
    <property type="term" value="P:phosphatidylethanolamine biosynthetic process"/>
    <property type="evidence" value="ECO:0007669"/>
    <property type="project" value="TreeGrafter"/>
</dbReference>
<feature type="compositionally biased region" description="Low complexity" evidence="1">
    <location>
        <begin position="45"/>
        <end position="57"/>
    </location>
</feature>